<name>A0AAU9XWD2_9CNID</name>
<dbReference type="GO" id="GO:0005634">
    <property type="term" value="C:nucleus"/>
    <property type="evidence" value="ECO:0007669"/>
    <property type="project" value="TreeGrafter"/>
</dbReference>
<evidence type="ECO:0000313" key="3">
    <source>
        <dbReference type="Proteomes" id="UP001159428"/>
    </source>
</evidence>
<reference evidence="2 3" key="1">
    <citation type="submission" date="2022-05" db="EMBL/GenBank/DDBJ databases">
        <authorList>
            <consortium name="Genoscope - CEA"/>
            <person name="William W."/>
        </authorList>
    </citation>
    <scope>NUCLEOTIDE SEQUENCE [LARGE SCALE GENOMIC DNA]</scope>
</reference>
<evidence type="ECO:0000256" key="1">
    <source>
        <dbReference type="ARBA" id="ARBA00010984"/>
    </source>
</evidence>
<sequence length="404" mass="45795">MVTVITDKLKNQSLEDLPSDEPETCRRSFSVLIRSRVDTNFNDVYSSLLCFQINALQLRAISSRNNHVSECPLAHCLRRDVRQIFGHSRTRSYPSHRPGRTYCNNCSVTDSSAMHSTTQPPANKKLCSSLSLPGSTEVQSLWAPRASAVWQPVENCVKKPRSVSCPDDKFKLAELLWINNEVESISTPPASPTPRPASADATFGEKHLFMKNESPKSDPTGSKINENRDLNFNWKPNLSGLHRSRSQPCFDRRKSGVKRRIEDDFDSHRPALDLEKMEETSYFRCQNRKKGLRIPKYMNKKCSRELTSYFAESENFTLKPITSSPLYASVSSVMITPTSSPTKQLDSEIEIIEDLKGQNKLSDLQNDGLHNLNPKAQDEGIFPIDYNSDLDLNSIEDDLFLEEM</sequence>
<dbReference type="EMBL" id="CALNXJ010000066">
    <property type="protein sequence ID" value="CAH3157950.1"/>
    <property type="molecule type" value="Genomic_DNA"/>
</dbReference>
<dbReference type="Pfam" id="PF15242">
    <property type="entry name" value="FAM53"/>
    <property type="match status" value="1"/>
</dbReference>
<gene>
    <name evidence="2" type="ORF">PMEA_00030260</name>
</gene>
<comment type="similarity">
    <text evidence="1">Belongs to the FAM53 family.</text>
</comment>
<organism evidence="2 3">
    <name type="scientific">Pocillopora meandrina</name>
    <dbReference type="NCBI Taxonomy" id="46732"/>
    <lineage>
        <taxon>Eukaryota</taxon>
        <taxon>Metazoa</taxon>
        <taxon>Cnidaria</taxon>
        <taxon>Anthozoa</taxon>
        <taxon>Hexacorallia</taxon>
        <taxon>Scleractinia</taxon>
        <taxon>Astrocoeniina</taxon>
        <taxon>Pocilloporidae</taxon>
        <taxon>Pocillopora</taxon>
    </lineage>
</organism>
<protein>
    <submittedName>
        <fullName evidence="2">Uncharacterized protein</fullName>
    </submittedName>
</protein>
<comment type="caution">
    <text evidence="2">The sequence shown here is derived from an EMBL/GenBank/DDBJ whole genome shotgun (WGS) entry which is preliminary data.</text>
</comment>
<evidence type="ECO:0000313" key="2">
    <source>
        <dbReference type="EMBL" id="CAH3157950.1"/>
    </source>
</evidence>
<proteinExistence type="inferred from homology"/>
<keyword evidence="3" id="KW-1185">Reference proteome</keyword>
<dbReference type="GO" id="GO:0006606">
    <property type="term" value="P:protein import into nucleus"/>
    <property type="evidence" value="ECO:0007669"/>
    <property type="project" value="TreeGrafter"/>
</dbReference>
<accession>A0AAU9XWD2</accession>
<dbReference type="PANTHER" id="PTHR28567">
    <property type="entry name" value="PROTEIN FAM53A-LIKE ISOFORM X1"/>
    <property type="match status" value="1"/>
</dbReference>
<dbReference type="AlphaFoldDB" id="A0AAU9XWD2"/>
<dbReference type="Proteomes" id="UP001159428">
    <property type="component" value="Unassembled WGS sequence"/>
</dbReference>
<dbReference type="PANTHER" id="PTHR28567:SF3">
    <property type="entry name" value="PROTEIN FAM53A-LIKE ISOFORM X1"/>
    <property type="match status" value="1"/>
</dbReference>
<dbReference type="InterPro" id="IPR029356">
    <property type="entry name" value="FAM53"/>
</dbReference>